<evidence type="ECO:0000259" key="1">
    <source>
        <dbReference type="PROSITE" id="PS50878"/>
    </source>
</evidence>
<dbReference type="InterPro" id="IPR051083">
    <property type="entry name" value="GrpII_Intron_Splice-Mob/Def"/>
</dbReference>
<dbReference type="InterPro" id="IPR043502">
    <property type="entry name" value="DNA/RNA_pol_sf"/>
</dbReference>
<sequence>MRWWKHLFETVMKEETLGMAFDAVIESKKDEDRRHPERPSRVQHFIGKKDVILKGIRLDLMRRSYHLTIRPSFDRMERGKLRRITPPSFRDSVVFHAIIIALEPHMVPSFYYYSLGSIPGKGPWVGLNNLASKLNDDRKHTKYCLQIDIRKFYESIPRDKLYEKFKRHIKDDAFLWLLKIVIDEQPGTGLPLGAFTSGWFANFYLSKVDHFIKAKKVKYYYRYVDDMVMLGPNKKKLHALRKDIDEELHKLGLQMKHNWQVYKIDCRKVDFLGFRTGRGVRIDRKKNMLEFSRFTKRYGRSPTPSQASSIESRRGRCRKFASRTFLEEHIEPFTSREKNRRILRNESRRIHEISKRAV</sequence>
<dbReference type="EMBL" id="VSSQ01003156">
    <property type="protein sequence ID" value="MPM19332.1"/>
    <property type="molecule type" value="Genomic_DNA"/>
</dbReference>
<dbReference type="PANTHER" id="PTHR34047:SF8">
    <property type="entry name" value="PROTEIN YKFC"/>
    <property type="match status" value="1"/>
</dbReference>
<proteinExistence type="predicted"/>
<dbReference type="AlphaFoldDB" id="A0A644XSY0"/>
<organism evidence="2">
    <name type="scientific">bioreactor metagenome</name>
    <dbReference type="NCBI Taxonomy" id="1076179"/>
    <lineage>
        <taxon>unclassified sequences</taxon>
        <taxon>metagenomes</taxon>
        <taxon>ecological metagenomes</taxon>
    </lineage>
</organism>
<dbReference type="Pfam" id="PF00078">
    <property type="entry name" value="RVT_1"/>
    <property type="match status" value="1"/>
</dbReference>
<gene>
    <name evidence="2" type="ORF">SDC9_65755</name>
</gene>
<dbReference type="PANTHER" id="PTHR34047">
    <property type="entry name" value="NUCLEAR INTRON MATURASE 1, MITOCHONDRIAL-RELATED"/>
    <property type="match status" value="1"/>
</dbReference>
<reference evidence="2" key="1">
    <citation type="submission" date="2019-08" db="EMBL/GenBank/DDBJ databases">
        <authorList>
            <person name="Kucharzyk K."/>
            <person name="Murdoch R.W."/>
            <person name="Higgins S."/>
            <person name="Loffler F."/>
        </authorList>
    </citation>
    <scope>NUCLEOTIDE SEQUENCE</scope>
</reference>
<dbReference type="PROSITE" id="PS50878">
    <property type="entry name" value="RT_POL"/>
    <property type="match status" value="1"/>
</dbReference>
<accession>A0A644XSY0</accession>
<dbReference type="InterPro" id="IPR000477">
    <property type="entry name" value="RT_dom"/>
</dbReference>
<feature type="domain" description="Reverse transcriptase" evidence="1">
    <location>
        <begin position="1"/>
        <end position="276"/>
    </location>
</feature>
<dbReference type="SUPFAM" id="SSF56672">
    <property type="entry name" value="DNA/RNA polymerases"/>
    <property type="match status" value="1"/>
</dbReference>
<name>A0A644XSY0_9ZZZZ</name>
<protein>
    <recommendedName>
        <fullName evidence="1">Reverse transcriptase domain-containing protein</fullName>
    </recommendedName>
</protein>
<evidence type="ECO:0000313" key="2">
    <source>
        <dbReference type="EMBL" id="MPM19332.1"/>
    </source>
</evidence>
<comment type="caution">
    <text evidence="2">The sequence shown here is derived from an EMBL/GenBank/DDBJ whole genome shotgun (WGS) entry which is preliminary data.</text>
</comment>